<keyword evidence="2" id="KW-1185">Reference proteome</keyword>
<keyword evidence="1" id="KW-0378">Hydrolase</keyword>
<reference evidence="1 2" key="1">
    <citation type="submission" date="2023-03" db="EMBL/GenBank/DDBJ databases">
        <title>Draft genome sequence of Streptomyces sp. K1PA1 isolated from peat swamp forest in Thailand.</title>
        <authorList>
            <person name="Klaysubun C."/>
            <person name="Duangmal K."/>
        </authorList>
    </citation>
    <scope>NUCLEOTIDE SEQUENCE [LARGE SCALE GENOMIC DNA]</scope>
    <source>
        <strain evidence="1 2">K1PA1</strain>
    </source>
</reference>
<comment type="caution">
    <text evidence="1">The sequence shown here is derived from an EMBL/GenBank/DDBJ whole genome shotgun (WGS) entry which is preliminary data.</text>
</comment>
<proteinExistence type="predicted"/>
<evidence type="ECO:0000313" key="1">
    <source>
        <dbReference type="EMBL" id="MDF3298715.1"/>
    </source>
</evidence>
<dbReference type="EMBL" id="JARJBB010000003">
    <property type="protein sequence ID" value="MDF3298715.1"/>
    <property type="molecule type" value="Genomic_DNA"/>
</dbReference>
<dbReference type="Proteomes" id="UP001221150">
    <property type="component" value="Unassembled WGS sequence"/>
</dbReference>
<gene>
    <name evidence="1" type="ORF">P3H78_08715</name>
</gene>
<dbReference type="RefSeq" id="WP_276108256.1">
    <property type="nucleotide sequence ID" value="NZ_JARJBB010000003.1"/>
</dbReference>
<name>A0ABT6A4H1_9ACTN</name>
<dbReference type="InterPro" id="IPR040701">
    <property type="entry name" value="Bact_RF_family2"/>
</dbReference>
<evidence type="ECO:0000313" key="2">
    <source>
        <dbReference type="Proteomes" id="UP001221150"/>
    </source>
</evidence>
<organism evidence="1 2">
    <name type="scientific">Streptomyces tropicalis</name>
    <dbReference type="NCBI Taxonomy" id="3034234"/>
    <lineage>
        <taxon>Bacteria</taxon>
        <taxon>Bacillati</taxon>
        <taxon>Actinomycetota</taxon>
        <taxon>Actinomycetes</taxon>
        <taxon>Kitasatosporales</taxon>
        <taxon>Streptomycetaceae</taxon>
        <taxon>Streptomyces</taxon>
    </lineage>
</organism>
<sequence>MDLAFLHPLYEHPGPWASVYVDTSGRPQDTPRRLHLAALAAVRELSAQGADRATCWAVEDAIEEMRLGPEPPGCALFARDGGIALDARLTRPPRDGGTAAWAALPRVAPLLDLTGEDPVVIVAYVDRRGADFELRGGPAPWRPGPAAARCPALFRGSGAGWSERQFQLKVENTWEHNAAEIADALSVSQEEAGADLLVLVGDARTRREVGERLPRRLAGRVVESSHGVGGRLSDDEVEQMRAAHVRRRVAAELDRFRAARTPDADGRTGAVEGVPALVRAARDHRLEELLIRPDGPDPHREVWIGEAPDELAVRPAELPARDGRRSWPAHADDALIRSAATTDATALSPAPVSAAADEDVPLGGLGALLRDT</sequence>
<protein>
    <submittedName>
        <fullName evidence="1">Vms1/Ankzf1 family peptidyl-tRNA hydrolase</fullName>
    </submittedName>
</protein>
<dbReference type="GO" id="GO:0016787">
    <property type="term" value="F:hydrolase activity"/>
    <property type="evidence" value="ECO:0007669"/>
    <property type="project" value="UniProtKB-KW"/>
</dbReference>
<dbReference type="Pfam" id="PF18844">
    <property type="entry name" value="baeRF_family2"/>
    <property type="match status" value="1"/>
</dbReference>
<accession>A0ABT6A4H1</accession>